<dbReference type="InterPro" id="IPR036574">
    <property type="entry name" value="Scorpion_toxin-like_sf"/>
</dbReference>
<evidence type="ECO:0000313" key="4">
    <source>
        <dbReference type="Proteomes" id="UP001231189"/>
    </source>
</evidence>
<comment type="caution">
    <text evidence="3">The sequence shown here is derived from an EMBL/GenBank/DDBJ whole genome shotgun (WGS) entry which is preliminary data.</text>
</comment>
<evidence type="ECO:0000259" key="2">
    <source>
        <dbReference type="SMART" id="SM00505"/>
    </source>
</evidence>
<dbReference type="Gene3D" id="3.30.30.10">
    <property type="entry name" value="Knottin, scorpion toxin-like"/>
    <property type="match status" value="1"/>
</dbReference>
<proteinExistence type="predicted"/>
<dbReference type="Proteomes" id="UP001231189">
    <property type="component" value="Unassembled WGS sequence"/>
</dbReference>
<reference evidence="3" key="1">
    <citation type="submission" date="2023-07" db="EMBL/GenBank/DDBJ databases">
        <title>A chromosome-level genome assembly of Lolium multiflorum.</title>
        <authorList>
            <person name="Chen Y."/>
            <person name="Copetti D."/>
            <person name="Kolliker R."/>
            <person name="Studer B."/>
        </authorList>
    </citation>
    <scope>NUCLEOTIDE SEQUENCE</scope>
    <source>
        <strain evidence="3">02402/16</strain>
        <tissue evidence="3">Leaf</tissue>
    </source>
</reference>
<sequence>MAPRSKQCKNRAPGTEERVDKAKISGWERSKLSAQDKKTLKKMGLLSNEAMRMPGDESSPHPPYGFRVPSLLRLLFLMLLLAPGSHAKTCKEASKTYTTVSCRDDPCAEACHKEGFIDGRCYLIDNYPIEKLCYCDKEC</sequence>
<evidence type="ECO:0000313" key="3">
    <source>
        <dbReference type="EMBL" id="KAK1653395.1"/>
    </source>
</evidence>
<feature type="domain" description="Knottins-like" evidence="2">
    <location>
        <begin position="89"/>
        <end position="139"/>
    </location>
</feature>
<dbReference type="SMART" id="SM00505">
    <property type="entry name" value="Knot1"/>
    <property type="match status" value="1"/>
</dbReference>
<dbReference type="AlphaFoldDB" id="A0AAD8SJB0"/>
<protein>
    <recommendedName>
        <fullName evidence="2">Knottins-like domain-containing protein</fullName>
    </recommendedName>
</protein>
<organism evidence="3 4">
    <name type="scientific">Lolium multiflorum</name>
    <name type="common">Italian ryegrass</name>
    <name type="synonym">Lolium perenne subsp. multiflorum</name>
    <dbReference type="NCBI Taxonomy" id="4521"/>
    <lineage>
        <taxon>Eukaryota</taxon>
        <taxon>Viridiplantae</taxon>
        <taxon>Streptophyta</taxon>
        <taxon>Embryophyta</taxon>
        <taxon>Tracheophyta</taxon>
        <taxon>Spermatophyta</taxon>
        <taxon>Magnoliopsida</taxon>
        <taxon>Liliopsida</taxon>
        <taxon>Poales</taxon>
        <taxon>Poaceae</taxon>
        <taxon>BOP clade</taxon>
        <taxon>Pooideae</taxon>
        <taxon>Poodae</taxon>
        <taxon>Poeae</taxon>
        <taxon>Poeae Chloroplast Group 2 (Poeae type)</taxon>
        <taxon>Loliodinae</taxon>
        <taxon>Loliinae</taxon>
        <taxon>Lolium</taxon>
    </lineage>
</organism>
<feature type="region of interest" description="Disordered" evidence="1">
    <location>
        <begin position="1"/>
        <end position="38"/>
    </location>
</feature>
<keyword evidence="4" id="KW-1185">Reference proteome</keyword>
<dbReference type="SUPFAM" id="SSF57095">
    <property type="entry name" value="Scorpion toxin-like"/>
    <property type="match status" value="1"/>
</dbReference>
<accession>A0AAD8SJB0</accession>
<dbReference type="Pfam" id="PF00304">
    <property type="entry name" value="Gamma-thionin"/>
    <property type="match status" value="1"/>
</dbReference>
<evidence type="ECO:0000256" key="1">
    <source>
        <dbReference type="SAM" id="MobiDB-lite"/>
    </source>
</evidence>
<dbReference type="InterPro" id="IPR003614">
    <property type="entry name" value="Knottins"/>
</dbReference>
<feature type="compositionally biased region" description="Basic and acidic residues" evidence="1">
    <location>
        <begin position="14"/>
        <end position="38"/>
    </location>
</feature>
<gene>
    <name evidence="3" type="ORF">QYE76_071200</name>
</gene>
<dbReference type="EMBL" id="JAUUTY010000004">
    <property type="protein sequence ID" value="KAK1653395.1"/>
    <property type="molecule type" value="Genomic_DNA"/>
</dbReference>
<dbReference type="GO" id="GO:0006952">
    <property type="term" value="P:defense response"/>
    <property type="evidence" value="ECO:0007669"/>
    <property type="project" value="InterPro"/>
</dbReference>
<name>A0AAD8SJB0_LOLMU</name>